<dbReference type="Gene3D" id="3.30.70.20">
    <property type="match status" value="1"/>
</dbReference>
<dbReference type="KEGG" id="psul:AU252_12630"/>
<dbReference type="GO" id="GO:0005506">
    <property type="term" value="F:iron ion binding"/>
    <property type="evidence" value="ECO:0007669"/>
    <property type="project" value="UniProtKB-UniRule"/>
</dbReference>
<dbReference type="PANTHER" id="PTHR36923:SF3">
    <property type="entry name" value="FERREDOXIN"/>
    <property type="match status" value="1"/>
</dbReference>
<proteinExistence type="predicted"/>
<evidence type="ECO:0000256" key="6">
    <source>
        <dbReference type="ARBA" id="ARBA00023014"/>
    </source>
</evidence>
<dbReference type="InterPro" id="IPR051269">
    <property type="entry name" value="Fe-S_cluster_ET"/>
</dbReference>
<keyword evidence="4 8" id="KW-0249">Electron transport</keyword>
<dbReference type="InterPro" id="IPR001080">
    <property type="entry name" value="3Fe4S_ferredoxin"/>
</dbReference>
<evidence type="ECO:0000313" key="9">
    <source>
        <dbReference type="EMBL" id="ALV41902.1"/>
    </source>
</evidence>
<dbReference type="RefSeq" id="WP_058931026.1">
    <property type="nucleotide sequence ID" value="NZ_CP013747.1"/>
</dbReference>
<comment type="cofactor">
    <cofactor evidence="1">
        <name>[3Fe-4S] cluster</name>
        <dbReference type="ChEBI" id="CHEBI:21137"/>
    </cofactor>
</comment>
<comment type="function">
    <text evidence="8">Ferredoxins are iron-sulfur proteins that transfer electrons in a wide variety of metabolic reactions.</text>
</comment>
<name>A0A0U3Q5J4_9MICC</name>
<dbReference type="STRING" id="121292.AU252_12630"/>
<keyword evidence="6 8" id="KW-0411">Iron-sulfur</keyword>
<evidence type="ECO:0000256" key="8">
    <source>
        <dbReference type="RuleBase" id="RU368020"/>
    </source>
</evidence>
<evidence type="ECO:0000256" key="5">
    <source>
        <dbReference type="ARBA" id="ARBA00023004"/>
    </source>
</evidence>
<dbReference type="AlphaFoldDB" id="A0A0U3Q5J4"/>
<dbReference type="GO" id="GO:0051538">
    <property type="term" value="F:3 iron, 4 sulfur cluster binding"/>
    <property type="evidence" value="ECO:0007669"/>
    <property type="project" value="UniProtKB-KW"/>
</dbReference>
<keyword evidence="5 8" id="KW-0408">Iron</keyword>
<gene>
    <name evidence="9" type="ORF">AU252_12630</name>
</gene>
<evidence type="ECO:0000256" key="2">
    <source>
        <dbReference type="ARBA" id="ARBA00022448"/>
    </source>
</evidence>
<dbReference type="SUPFAM" id="SSF54862">
    <property type="entry name" value="4Fe-4S ferredoxins"/>
    <property type="match status" value="1"/>
</dbReference>
<reference evidence="9 10" key="1">
    <citation type="submission" date="2015-12" db="EMBL/GenBank/DDBJ databases">
        <authorList>
            <person name="Shamseldin A."/>
            <person name="Moawad H."/>
            <person name="Abd El-Rahim W.M."/>
            <person name="Sadowsky M.J."/>
        </authorList>
    </citation>
    <scope>NUCLEOTIDE SEQUENCE [LARGE SCALE GENOMIC DNA]</scope>
    <source>
        <strain evidence="9 10">Ar51</strain>
    </source>
</reference>
<evidence type="ECO:0000256" key="1">
    <source>
        <dbReference type="ARBA" id="ARBA00001927"/>
    </source>
</evidence>
<protein>
    <recommendedName>
        <fullName evidence="8">Ferredoxin</fullName>
    </recommendedName>
</protein>
<evidence type="ECO:0000256" key="7">
    <source>
        <dbReference type="ARBA" id="ARBA00023291"/>
    </source>
</evidence>
<evidence type="ECO:0000256" key="4">
    <source>
        <dbReference type="ARBA" id="ARBA00022982"/>
    </source>
</evidence>
<organism evidence="9">
    <name type="scientific">Pseudarthrobacter sulfonivorans</name>
    <dbReference type="NCBI Taxonomy" id="121292"/>
    <lineage>
        <taxon>Bacteria</taxon>
        <taxon>Bacillati</taxon>
        <taxon>Actinomycetota</taxon>
        <taxon>Actinomycetes</taxon>
        <taxon>Micrococcales</taxon>
        <taxon>Micrococcaceae</taxon>
        <taxon>Pseudarthrobacter</taxon>
    </lineage>
</organism>
<dbReference type="Pfam" id="PF13370">
    <property type="entry name" value="Fer4_13"/>
    <property type="match status" value="1"/>
</dbReference>
<dbReference type="EMBL" id="CP013747">
    <property type="protein sequence ID" value="ALV41902.1"/>
    <property type="molecule type" value="Genomic_DNA"/>
</dbReference>
<dbReference type="Proteomes" id="UP000065151">
    <property type="component" value="Chromosome"/>
</dbReference>
<keyword evidence="2 8" id="KW-0813">Transport</keyword>
<keyword evidence="3 8" id="KW-0479">Metal-binding</keyword>
<dbReference type="GO" id="GO:0009055">
    <property type="term" value="F:electron transfer activity"/>
    <property type="evidence" value="ECO:0007669"/>
    <property type="project" value="UniProtKB-UniRule"/>
</dbReference>
<keyword evidence="7" id="KW-0003">3Fe-4S</keyword>
<dbReference type="PANTHER" id="PTHR36923">
    <property type="entry name" value="FERREDOXIN"/>
    <property type="match status" value="1"/>
</dbReference>
<sequence length="67" mass="6944">MVSAQIVAKRETCIGAGQCVFADPDAFDQDDNGLVVVLQADPASPDALARAKEAVNVCPSRSITLLA</sequence>
<evidence type="ECO:0000313" key="10">
    <source>
        <dbReference type="Proteomes" id="UP000065151"/>
    </source>
</evidence>
<evidence type="ECO:0000256" key="3">
    <source>
        <dbReference type="ARBA" id="ARBA00022723"/>
    </source>
</evidence>
<dbReference type="PRINTS" id="PR00352">
    <property type="entry name" value="3FE4SFRDOXIN"/>
</dbReference>
<accession>A0A0U3Q5J4</accession>